<dbReference type="InterPro" id="IPR042526">
    <property type="entry name" value="Atg5_HR"/>
</dbReference>
<comment type="subcellular location">
    <subcellularLocation>
        <location evidence="5">Preautophagosomal structure membrane</location>
        <topology evidence="5">Peripheral membrane protein</topology>
    </subcellularLocation>
</comment>
<dbReference type="GO" id="GO:0034274">
    <property type="term" value="C:Atg12-Atg5-Atg16 complex"/>
    <property type="evidence" value="ECO:0007669"/>
    <property type="project" value="TreeGrafter"/>
</dbReference>
<dbReference type="GO" id="GO:0000422">
    <property type="term" value="P:autophagy of mitochondrion"/>
    <property type="evidence" value="ECO:0007669"/>
    <property type="project" value="TreeGrafter"/>
</dbReference>
<dbReference type="Pfam" id="PF04106">
    <property type="entry name" value="ATG5_UblB"/>
    <property type="match status" value="1"/>
</dbReference>
<evidence type="ECO:0000256" key="3">
    <source>
        <dbReference type="ARBA" id="ARBA00022843"/>
    </source>
</evidence>
<keyword evidence="10" id="KW-1185">Reference proteome</keyword>
<protein>
    <recommendedName>
        <fullName evidence="5">Autophagy protein 5</fullName>
    </recommendedName>
</protein>
<evidence type="ECO:0000259" key="8">
    <source>
        <dbReference type="Pfam" id="PF20638"/>
    </source>
</evidence>
<dbReference type="GO" id="GO:0034727">
    <property type="term" value="P:piecemeal microautophagy of the nucleus"/>
    <property type="evidence" value="ECO:0007669"/>
    <property type="project" value="TreeGrafter"/>
</dbReference>
<dbReference type="Pfam" id="PF20637">
    <property type="entry name" value="ATG5_HBR"/>
    <property type="match status" value="1"/>
</dbReference>
<sequence>MQGAIDETVAERLWDGQVPLRISVHPADAAALGVHSKSLSLYLSVHRFSYLTLIATDVRRFFADADGGNARLGEVDDADIWFECKGEPLKWHYPVGLLADMTTAANAAIPIAPLPWHVTVRFLNFPADKLLRGHSESMLSMTSDAFMSMIKEADFMRNGNIKKVMGLSKQDQTQLWESFAAHRFRDFWNVNAQLVAGGSEGVNGGGSYPRFVPMRVYVAGCAVVQEPVSPVDGESDHEYTLGEILSNILPRYYSSIPGGQVSRRSPNGTGEVTTFPAAVPILHGIEVPPDTPLVWLSRNCSYPDNFLHVVLRF</sequence>
<feature type="domain" description="Autophagy protein ATG5 UblB" evidence="6">
    <location>
        <begin position="212"/>
        <end position="311"/>
    </location>
</feature>
<dbReference type="EMBL" id="JADGJQ010000049">
    <property type="protein sequence ID" value="KAJ3175676.1"/>
    <property type="molecule type" value="Genomic_DNA"/>
</dbReference>
<comment type="function">
    <text evidence="5">Involved in cytoplasm to vacuole transport (Cvt) and autophagic vesicle formation.</text>
</comment>
<dbReference type="GO" id="GO:0061908">
    <property type="term" value="C:phagophore"/>
    <property type="evidence" value="ECO:0007669"/>
    <property type="project" value="TreeGrafter"/>
</dbReference>
<keyword evidence="3 5" id="KW-0832">Ubl conjugation</keyword>
<keyword evidence="5" id="KW-0472">Membrane</keyword>
<evidence type="ECO:0000256" key="4">
    <source>
        <dbReference type="ARBA" id="ARBA00023006"/>
    </source>
</evidence>
<evidence type="ECO:0000313" key="10">
    <source>
        <dbReference type="Proteomes" id="UP001212152"/>
    </source>
</evidence>
<keyword evidence="4 5" id="KW-0072">Autophagy</keyword>
<proteinExistence type="inferred from homology"/>
<evidence type="ECO:0000256" key="1">
    <source>
        <dbReference type="ARBA" id="ARBA00006910"/>
    </source>
</evidence>
<name>A0AAD5THE9_9FUNG</name>
<gene>
    <name evidence="9" type="primary">ATG5</name>
    <name evidence="9" type="ORF">HDU87_005817</name>
</gene>
<dbReference type="GO" id="GO:0006995">
    <property type="term" value="P:cellular response to nitrogen starvation"/>
    <property type="evidence" value="ECO:0007669"/>
    <property type="project" value="TreeGrafter"/>
</dbReference>
<dbReference type="InterPro" id="IPR048940">
    <property type="entry name" value="ATG5_HBR"/>
</dbReference>
<dbReference type="InterPro" id="IPR048939">
    <property type="entry name" value="ATG5_UblA"/>
</dbReference>
<accession>A0AAD5THE9</accession>
<feature type="domain" description="Autophagy protein ATG5 alpha-helical bundle region" evidence="7">
    <location>
        <begin position="142"/>
        <end position="195"/>
    </location>
</feature>
<dbReference type="PANTHER" id="PTHR13040:SF2">
    <property type="entry name" value="AUTOPHAGY PROTEIN 5"/>
    <property type="match status" value="1"/>
</dbReference>
<keyword evidence="2 5" id="KW-1017">Isopeptide bond</keyword>
<dbReference type="Gene3D" id="3.10.20.90">
    <property type="entry name" value="Phosphatidylinositol 3-kinase Catalytic Subunit, Chain A, domain 1"/>
    <property type="match status" value="1"/>
</dbReference>
<dbReference type="GO" id="GO:0034045">
    <property type="term" value="C:phagophore assembly site membrane"/>
    <property type="evidence" value="ECO:0007669"/>
    <property type="project" value="UniProtKB-SubCell"/>
</dbReference>
<dbReference type="InterPro" id="IPR042527">
    <property type="entry name" value="Atg5_UblA_dom_sf"/>
</dbReference>
<dbReference type="GO" id="GO:0019776">
    <property type="term" value="F:Atg8-family ligase activity"/>
    <property type="evidence" value="ECO:0007669"/>
    <property type="project" value="TreeGrafter"/>
</dbReference>
<reference evidence="9" key="1">
    <citation type="submission" date="2020-05" db="EMBL/GenBank/DDBJ databases">
        <title>Phylogenomic resolution of chytrid fungi.</title>
        <authorList>
            <person name="Stajich J.E."/>
            <person name="Amses K."/>
            <person name="Simmons R."/>
            <person name="Seto K."/>
            <person name="Myers J."/>
            <person name="Bonds A."/>
            <person name="Quandt C.A."/>
            <person name="Barry K."/>
            <person name="Liu P."/>
            <person name="Grigoriev I."/>
            <person name="Longcore J.E."/>
            <person name="James T.Y."/>
        </authorList>
    </citation>
    <scope>NUCLEOTIDE SEQUENCE</scope>
    <source>
        <strain evidence="9">JEL0379</strain>
    </source>
</reference>
<evidence type="ECO:0000313" key="9">
    <source>
        <dbReference type="EMBL" id="KAJ3175676.1"/>
    </source>
</evidence>
<comment type="subunit">
    <text evidence="5">Conjugated with ATG12.</text>
</comment>
<comment type="similarity">
    <text evidence="1 5">Belongs to the ATG5 family.</text>
</comment>
<dbReference type="Gene3D" id="3.10.20.620">
    <property type="match status" value="1"/>
</dbReference>
<organism evidence="9 10">
    <name type="scientific">Geranomyces variabilis</name>
    <dbReference type="NCBI Taxonomy" id="109894"/>
    <lineage>
        <taxon>Eukaryota</taxon>
        <taxon>Fungi</taxon>
        <taxon>Fungi incertae sedis</taxon>
        <taxon>Chytridiomycota</taxon>
        <taxon>Chytridiomycota incertae sedis</taxon>
        <taxon>Chytridiomycetes</taxon>
        <taxon>Spizellomycetales</taxon>
        <taxon>Powellomycetaceae</taxon>
        <taxon>Geranomyces</taxon>
    </lineage>
</organism>
<evidence type="ECO:0000256" key="5">
    <source>
        <dbReference type="RuleBase" id="RU361202"/>
    </source>
</evidence>
<keyword evidence="5" id="KW-0813">Transport</keyword>
<evidence type="ECO:0000256" key="2">
    <source>
        <dbReference type="ARBA" id="ARBA00022499"/>
    </source>
</evidence>
<dbReference type="InterPro" id="IPR007239">
    <property type="entry name" value="Atg5"/>
</dbReference>
<dbReference type="Proteomes" id="UP001212152">
    <property type="component" value="Unassembled WGS sequence"/>
</dbReference>
<dbReference type="PANTHER" id="PTHR13040">
    <property type="entry name" value="AUTOPHAGY PROTEIN 5"/>
    <property type="match status" value="1"/>
</dbReference>
<dbReference type="GO" id="GO:0044233">
    <property type="term" value="C:mitochondria-associated endoplasmic reticulum membrane contact site"/>
    <property type="evidence" value="ECO:0007669"/>
    <property type="project" value="TreeGrafter"/>
</dbReference>
<evidence type="ECO:0000259" key="6">
    <source>
        <dbReference type="Pfam" id="PF04106"/>
    </source>
</evidence>
<feature type="domain" description="Autophagy protein ATG5 UblA" evidence="8">
    <location>
        <begin position="13"/>
        <end position="122"/>
    </location>
</feature>
<dbReference type="Gene3D" id="1.10.246.190">
    <property type="entry name" value="Autophagy protein Apg5, helix rich domain"/>
    <property type="match status" value="1"/>
</dbReference>
<dbReference type="Pfam" id="PF20638">
    <property type="entry name" value="ATG5_UblA"/>
    <property type="match status" value="1"/>
</dbReference>
<dbReference type="InterPro" id="IPR048318">
    <property type="entry name" value="ATG5_UblB"/>
</dbReference>
<dbReference type="GO" id="GO:0005776">
    <property type="term" value="C:autophagosome"/>
    <property type="evidence" value="ECO:0007669"/>
    <property type="project" value="TreeGrafter"/>
</dbReference>
<dbReference type="AlphaFoldDB" id="A0AAD5THE9"/>
<comment type="caution">
    <text evidence="9">The sequence shown here is derived from an EMBL/GenBank/DDBJ whole genome shotgun (WGS) entry which is preliminary data.</text>
</comment>
<evidence type="ECO:0000259" key="7">
    <source>
        <dbReference type="Pfam" id="PF20637"/>
    </source>
</evidence>